<evidence type="ECO:0000256" key="1">
    <source>
        <dbReference type="SAM" id="Phobius"/>
    </source>
</evidence>
<name>A0A1F5DMZ3_9BACT</name>
<dbReference type="AlphaFoldDB" id="A0A1F5DMZ3"/>
<feature type="transmembrane region" description="Helical" evidence="1">
    <location>
        <begin position="72"/>
        <end position="96"/>
    </location>
</feature>
<sequence>MIAFYQALGVIGYCSLIAIVFWRGEAWFGHVPNFFGPLLMLSILTTSALICGLLVFAYPVKLYLKTKKADQPIKLVLMTAAWMIVFSLLVMLGIGVSKNLI</sequence>
<feature type="transmembrane region" description="Helical" evidence="1">
    <location>
        <begin position="5"/>
        <end position="22"/>
    </location>
</feature>
<dbReference type="STRING" id="1797460.A3E73_03020"/>
<accession>A0A1F5DMZ3</accession>
<comment type="caution">
    <text evidence="2">The sequence shown here is derived from an EMBL/GenBank/DDBJ whole genome shotgun (WGS) entry which is preliminary data.</text>
</comment>
<keyword evidence="1" id="KW-0812">Transmembrane</keyword>
<evidence type="ECO:0000313" key="3">
    <source>
        <dbReference type="Proteomes" id="UP000176791"/>
    </source>
</evidence>
<dbReference type="Proteomes" id="UP000176791">
    <property type="component" value="Unassembled WGS sequence"/>
</dbReference>
<gene>
    <name evidence="2" type="ORF">A3E73_03020</name>
</gene>
<organism evidence="2 3">
    <name type="scientific">Candidatus Beckwithbacteria bacterium RIFCSPHIGHO2_12_FULL_47_17</name>
    <dbReference type="NCBI Taxonomy" id="1797460"/>
    <lineage>
        <taxon>Bacteria</taxon>
        <taxon>Candidatus Beckwithiibacteriota</taxon>
    </lineage>
</organism>
<evidence type="ECO:0000313" key="2">
    <source>
        <dbReference type="EMBL" id="OGD56434.1"/>
    </source>
</evidence>
<keyword evidence="1" id="KW-0472">Membrane</keyword>
<proteinExistence type="predicted"/>
<dbReference type="EMBL" id="MEZN01000016">
    <property type="protein sequence ID" value="OGD56434.1"/>
    <property type="molecule type" value="Genomic_DNA"/>
</dbReference>
<protein>
    <submittedName>
        <fullName evidence="2">Uncharacterized protein</fullName>
    </submittedName>
</protein>
<reference evidence="2 3" key="1">
    <citation type="journal article" date="2016" name="Nat. Commun.">
        <title>Thousands of microbial genomes shed light on interconnected biogeochemical processes in an aquifer system.</title>
        <authorList>
            <person name="Anantharaman K."/>
            <person name="Brown C.T."/>
            <person name="Hug L.A."/>
            <person name="Sharon I."/>
            <person name="Castelle C.J."/>
            <person name="Probst A.J."/>
            <person name="Thomas B.C."/>
            <person name="Singh A."/>
            <person name="Wilkins M.J."/>
            <person name="Karaoz U."/>
            <person name="Brodie E.L."/>
            <person name="Williams K.H."/>
            <person name="Hubbard S.S."/>
            <person name="Banfield J.F."/>
        </authorList>
    </citation>
    <scope>NUCLEOTIDE SEQUENCE [LARGE SCALE GENOMIC DNA]</scope>
</reference>
<keyword evidence="1" id="KW-1133">Transmembrane helix</keyword>
<feature type="transmembrane region" description="Helical" evidence="1">
    <location>
        <begin position="34"/>
        <end position="60"/>
    </location>
</feature>